<dbReference type="InterPro" id="IPR029063">
    <property type="entry name" value="SAM-dependent_MTases_sf"/>
</dbReference>
<feature type="non-terminal residue" evidence="2">
    <location>
        <position position="197"/>
    </location>
</feature>
<accession>X1I969</accession>
<dbReference type="Pfam" id="PF18135">
    <property type="entry name" value="Type_ISP_C"/>
    <property type="match status" value="1"/>
</dbReference>
<evidence type="ECO:0000313" key="2">
    <source>
        <dbReference type="EMBL" id="GAH54118.1"/>
    </source>
</evidence>
<dbReference type="EMBL" id="BARU01018237">
    <property type="protein sequence ID" value="GAH54118.1"/>
    <property type="molecule type" value="Genomic_DNA"/>
</dbReference>
<dbReference type="InterPro" id="IPR041635">
    <property type="entry name" value="Type_ISP_LLaBIII_C"/>
</dbReference>
<dbReference type="SUPFAM" id="SSF53335">
    <property type="entry name" value="S-adenosyl-L-methionine-dependent methyltransferases"/>
    <property type="match status" value="1"/>
</dbReference>
<comment type="caution">
    <text evidence="2">The sequence shown here is derived from an EMBL/GenBank/DDBJ whole genome shotgun (WGS) entry which is preliminary data.</text>
</comment>
<gene>
    <name evidence="2" type="ORF">S03H2_30162</name>
</gene>
<reference evidence="2" key="1">
    <citation type="journal article" date="2014" name="Front. Microbiol.">
        <title>High frequency of phylogenetically diverse reductive dehalogenase-homologous genes in deep subseafloor sedimentary metagenomes.</title>
        <authorList>
            <person name="Kawai M."/>
            <person name="Futagami T."/>
            <person name="Toyoda A."/>
            <person name="Takaki Y."/>
            <person name="Nishi S."/>
            <person name="Hori S."/>
            <person name="Arai W."/>
            <person name="Tsubouchi T."/>
            <person name="Morono Y."/>
            <person name="Uchiyama I."/>
            <person name="Ito T."/>
            <person name="Fujiyama A."/>
            <person name="Inagaki F."/>
            <person name="Takami H."/>
        </authorList>
    </citation>
    <scope>NUCLEOTIDE SEQUENCE</scope>
    <source>
        <strain evidence="2">Expedition CK06-06</strain>
    </source>
</reference>
<dbReference type="Gene3D" id="3.40.50.150">
    <property type="entry name" value="Vaccinia Virus protein VP39"/>
    <property type="match status" value="1"/>
</dbReference>
<feature type="domain" description="Type ISP restriction-modification enzyme LLaBIII C-terminal specificity" evidence="1">
    <location>
        <begin position="70"/>
        <end position="179"/>
    </location>
</feature>
<organism evidence="2">
    <name type="scientific">marine sediment metagenome</name>
    <dbReference type="NCBI Taxonomy" id="412755"/>
    <lineage>
        <taxon>unclassified sequences</taxon>
        <taxon>metagenomes</taxon>
        <taxon>ecological metagenomes</taxon>
    </lineage>
</organism>
<sequence length="197" mass="22723">MFYTPTPIVRYMISSVDEILIKFFNKNKGLMDDSVYLLDPCAGTATFVIEAIKQIYGKLDNTGNLGLFKGIRKIHYRPFDFQYVFYMDGFVQITCRERAEHLKGNSSGELALIIGRSGRPSKYSWDMVIMTSEMPDQVLVTYRGSSILCPMNYKKSTDTKTLSSNIRTRFLLNLKNYYLRENSVSHIDNAEFPRNVM</sequence>
<proteinExistence type="predicted"/>
<protein>
    <recommendedName>
        <fullName evidence="1">Type ISP restriction-modification enzyme LLaBIII C-terminal specificity domain-containing protein</fullName>
    </recommendedName>
</protein>
<evidence type="ECO:0000259" key="1">
    <source>
        <dbReference type="Pfam" id="PF18135"/>
    </source>
</evidence>
<dbReference type="AlphaFoldDB" id="X1I969"/>
<name>X1I969_9ZZZZ</name>